<reference evidence="3" key="1">
    <citation type="submission" date="2021-02" db="EMBL/GenBank/DDBJ databases">
        <authorList>
            <person name="Nowell W R."/>
        </authorList>
    </citation>
    <scope>NUCLEOTIDE SEQUENCE</scope>
</reference>
<dbReference type="Gene3D" id="3.40.50.300">
    <property type="entry name" value="P-loop containing nucleotide triphosphate hydrolases"/>
    <property type="match status" value="1"/>
</dbReference>
<organism evidence="3 4">
    <name type="scientific">Didymodactylos carnosus</name>
    <dbReference type="NCBI Taxonomy" id="1234261"/>
    <lineage>
        <taxon>Eukaryota</taxon>
        <taxon>Metazoa</taxon>
        <taxon>Spiralia</taxon>
        <taxon>Gnathifera</taxon>
        <taxon>Rotifera</taxon>
        <taxon>Eurotatoria</taxon>
        <taxon>Bdelloidea</taxon>
        <taxon>Philodinida</taxon>
        <taxon>Philodinidae</taxon>
        <taxon>Didymodactylos</taxon>
    </lineage>
</organism>
<proteinExistence type="predicted"/>
<dbReference type="PANTHER" id="PTHR32120:SF11">
    <property type="entry name" value="SMALL RIBOSOMAL SUBUNIT BIOGENESIS GTPASE RSGA 1, MITOCHONDRIAL-RELATED"/>
    <property type="match status" value="1"/>
</dbReference>
<name>A0A8S2H255_9BILA</name>
<dbReference type="EMBL" id="CAJOBA010001311">
    <property type="protein sequence ID" value="CAF3588627.1"/>
    <property type="molecule type" value="Genomic_DNA"/>
</dbReference>
<dbReference type="Proteomes" id="UP000677228">
    <property type="component" value="Unassembled WGS sequence"/>
</dbReference>
<dbReference type="Proteomes" id="UP000682733">
    <property type="component" value="Unassembled WGS sequence"/>
</dbReference>
<dbReference type="InterPro" id="IPR010914">
    <property type="entry name" value="RsgA_GTPase_dom"/>
</dbReference>
<dbReference type="PROSITE" id="PS50936">
    <property type="entry name" value="ENGC_GTPASE"/>
    <property type="match status" value="1"/>
</dbReference>
<evidence type="ECO:0000313" key="4">
    <source>
        <dbReference type="Proteomes" id="UP000682733"/>
    </source>
</evidence>
<dbReference type="PANTHER" id="PTHR32120">
    <property type="entry name" value="SMALL RIBOSOMAL SUBUNIT BIOGENESIS GTPASE RSGA"/>
    <property type="match status" value="1"/>
</dbReference>
<dbReference type="SUPFAM" id="SSF52540">
    <property type="entry name" value="P-loop containing nucleoside triphosphate hydrolases"/>
    <property type="match status" value="1"/>
</dbReference>
<dbReference type="EMBL" id="CAJNOK010001311">
    <property type="protein sequence ID" value="CAF0805006.1"/>
    <property type="molecule type" value="Genomic_DNA"/>
</dbReference>
<evidence type="ECO:0000313" key="3">
    <source>
        <dbReference type="EMBL" id="CAF3588627.1"/>
    </source>
</evidence>
<gene>
    <name evidence="2" type="ORF">OVA965_LOCUS4850</name>
    <name evidence="3" type="ORF">TMI583_LOCUS4848</name>
</gene>
<dbReference type="InterPro" id="IPR027417">
    <property type="entry name" value="P-loop_NTPase"/>
</dbReference>
<evidence type="ECO:0000313" key="2">
    <source>
        <dbReference type="EMBL" id="CAF0805006.1"/>
    </source>
</evidence>
<feature type="domain" description="EngC GTPase" evidence="1">
    <location>
        <begin position="1"/>
        <end position="90"/>
    </location>
</feature>
<protein>
    <recommendedName>
        <fullName evidence="1">EngC GTPase domain-containing protein</fullName>
    </recommendedName>
</protein>
<accession>A0A8S2H255</accession>
<dbReference type="GO" id="GO:0003924">
    <property type="term" value="F:GTPase activity"/>
    <property type="evidence" value="ECO:0007669"/>
    <property type="project" value="InterPro"/>
</dbReference>
<evidence type="ECO:0000259" key="1">
    <source>
        <dbReference type="PROSITE" id="PS50936"/>
    </source>
</evidence>
<comment type="caution">
    <text evidence="3">The sequence shown here is derived from an EMBL/GenBank/DDBJ whole genome shotgun (WGS) entry which is preliminary data.</text>
</comment>
<dbReference type="Pfam" id="PF03193">
    <property type="entry name" value="RsgA_GTPase"/>
    <property type="match status" value="1"/>
</dbReference>
<dbReference type="InterPro" id="IPR004881">
    <property type="entry name" value="Ribosome_biogen_GTPase_RsgA"/>
</dbReference>
<dbReference type="AlphaFoldDB" id="A0A8S2H255"/>
<sequence>MLAGYRANGYVLINSEQSLDQLISLCQGQTNIFVGQSGAGKSTLINRLDPANVRAHAVVSLGAGRGKHTTRETELFTFLNGYLIDSPGFSLLDLDLTPTELSLA</sequence>
<dbReference type="GO" id="GO:0005525">
    <property type="term" value="F:GTP binding"/>
    <property type="evidence" value="ECO:0007669"/>
    <property type="project" value="InterPro"/>
</dbReference>